<reference evidence="3" key="1">
    <citation type="journal article" date="2019" name="Int. J. Syst. Evol. Microbiol.">
        <title>The Global Catalogue of Microorganisms (GCM) 10K type strain sequencing project: providing services to taxonomists for standard genome sequencing and annotation.</title>
        <authorList>
            <consortium name="The Broad Institute Genomics Platform"/>
            <consortium name="The Broad Institute Genome Sequencing Center for Infectious Disease"/>
            <person name="Wu L."/>
            <person name="Ma J."/>
        </authorList>
    </citation>
    <scope>NUCLEOTIDE SEQUENCE [LARGE SCALE GENOMIC DNA]</scope>
    <source>
        <strain evidence="3">JCM 31037</strain>
    </source>
</reference>
<evidence type="ECO:0000313" key="2">
    <source>
        <dbReference type="EMBL" id="MFD1322082.1"/>
    </source>
</evidence>
<dbReference type="RefSeq" id="WP_377570599.1">
    <property type="nucleotide sequence ID" value="NZ_JBHTMP010000017.1"/>
</dbReference>
<comment type="caution">
    <text evidence="2">The sequence shown here is derived from an EMBL/GenBank/DDBJ whole genome shotgun (WGS) entry which is preliminary data.</text>
</comment>
<protein>
    <recommendedName>
        <fullName evidence="4">DUF5709 domain-containing protein</fullName>
    </recommendedName>
</protein>
<evidence type="ECO:0000256" key="1">
    <source>
        <dbReference type="SAM" id="MobiDB-lite"/>
    </source>
</evidence>
<feature type="region of interest" description="Disordered" evidence="1">
    <location>
        <begin position="1"/>
        <end position="26"/>
    </location>
</feature>
<dbReference type="EMBL" id="JBHTMP010000017">
    <property type="protein sequence ID" value="MFD1322082.1"/>
    <property type="molecule type" value="Genomic_DNA"/>
</dbReference>
<sequence>MTQPDEEFAPGDHLVPEERDLEASADDVAEQTIVADPAEDEPVVHRGLEVAEWDALEQARIIGPEDDYR</sequence>
<gene>
    <name evidence="2" type="ORF">ACFQ4H_13355</name>
</gene>
<accession>A0ABW3YEI8</accession>
<proteinExistence type="predicted"/>
<organism evidence="2 3">
    <name type="scientific">Micromonospora sonneratiae</name>
    <dbReference type="NCBI Taxonomy" id="1184706"/>
    <lineage>
        <taxon>Bacteria</taxon>
        <taxon>Bacillati</taxon>
        <taxon>Actinomycetota</taxon>
        <taxon>Actinomycetes</taxon>
        <taxon>Micromonosporales</taxon>
        <taxon>Micromonosporaceae</taxon>
        <taxon>Micromonospora</taxon>
    </lineage>
</organism>
<name>A0ABW3YEI8_9ACTN</name>
<evidence type="ECO:0008006" key="4">
    <source>
        <dbReference type="Google" id="ProtNLM"/>
    </source>
</evidence>
<evidence type="ECO:0000313" key="3">
    <source>
        <dbReference type="Proteomes" id="UP001597260"/>
    </source>
</evidence>
<keyword evidence="3" id="KW-1185">Reference proteome</keyword>
<dbReference type="Proteomes" id="UP001597260">
    <property type="component" value="Unassembled WGS sequence"/>
</dbReference>